<gene>
    <name evidence="1" type="ORF">HWD57_19945</name>
</gene>
<dbReference type="Proteomes" id="UP000509684">
    <property type="component" value="Chromosome"/>
</dbReference>
<dbReference type="AlphaFoldDB" id="A0A7D5NGS9"/>
<evidence type="ECO:0008006" key="3">
    <source>
        <dbReference type="Google" id="ProtNLM"/>
    </source>
</evidence>
<evidence type="ECO:0000313" key="2">
    <source>
        <dbReference type="Proteomes" id="UP000509684"/>
    </source>
</evidence>
<protein>
    <recommendedName>
        <fullName evidence="3">IS982 family transposase</fullName>
    </recommendedName>
</protein>
<reference evidence="1 2" key="1">
    <citation type="journal article" date="2019" name="Microbiome">
        <title>Annotated bacterial chromosomes from frame-shift-corrected long-read metagenomic data.</title>
        <authorList>
            <person name="Arumugam K."/>
            <person name="Bagci C."/>
            <person name="Bessarab I."/>
            <person name="Beier S."/>
            <person name="Buchfink B."/>
            <person name="Gorska A."/>
            <person name="Qiu G."/>
            <person name="Huson D.H."/>
            <person name="Williams R.B.H."/>
        </authorList>
    </citation>
    <scope>NUCLEOTIDE SEQUENCE [LARGE SCALE GENOMIC DNA]</scope>
    <source>
        <strain evidence="1">SSA1</strain>
    </source>
</reference>
<name>A0A7D5NGS9_9PROT</name>
<evidence type="ECO:0000313" key="1">
    <source>
        <dbReference type="EMBL" id="QLH51809.1"/>
    </source>
</evidence>
<proteinExistence type="predicted"/>
<dbReference type="EMBL" id="CP058708">
    <property type="protein sequence ID" value="QLH51809.1"/>
    <property type="molecule type" value="Genomic_DNA"/>
</dbReference>
<accession>A0A7D5NGS9</accession>
<organism evidence="1 2">
    <name type="scientific">Candidatus Accumulibacter cognatus</name>
    <dbReference type="NCBI Taxonomy" id="2954383"/>
    <lineage>
        <taxon>Bacteria</taxon>
        <taxon>Pseudomonadati</taxon>
        <taxon>Pseudomonadota</taxon>
        <taxon>Betaproteobacteria</taxon>
        <taxon>Candidatus Accumulibacter</taxon>
    </lineage>
</organism>
<dbReference type="KEGG" id="acog:HWD57_19945"/>
<sequence length="120" mass="13838">MDDLTETDCRMDDFYKAVEPQLKARLVTDGQWHRSRKGSLSVPELMTLVVLFHQIRYRQFTSFYLNPVGRYLCSEFPRLPIYKRCVEWLPRCTIALAALFEELTDKCSGGSIADSTPIAV</sequence>